<comment type="caution">
    <text evidence="3">The sequence shown here is derived from an EMBL/GenBank/DDBJ whole genome shotgun (WGS) entry which is preliminary data.</text>
</comment>
<feature type="compositionally biased region" description="Low complexity" evidence="1">
    <location>
        <begin position="208"/>
        <end position="221"/>
    </location>
</feature>
<evidence type="ECO:0000256" key="2">
    <source>
        <dbReference type="SAM" id="SignalP"/>
    </source>
</evidence>
<feature type="signal peptide" evidence="2">
    <location>
        <begin position="1"/>
        <end position="23"/>
    </location>
</feature>
<name>A0A836B7Z8_9CHLO</name>
<keyword evidence="4" id="KW-1185">Reference proteome</keyword>
<dbReference type="AlphaFoldDB" id="A0A836B7Z8"/>
<accession>A0A836B7Z8</accession>
<dbReference type="OrthoDB" id="534513at2759"/>
<reference evidence="3" key="1">
    <citation type="journal article" date="2020" name="bioRxiv">
        <title>Comparative genomics of Chlamydomonas.</title>
        <authorList>
            <person name="Craig R.J."/>
            <person name="Hasan A.R."/>
            <person name="Ness R.W."/>
            <person name="Keightley P.D."/>
        </authorList>
    </citation>
    <scope>NUCLEOTIDE SEQUENCE</scope>
    <source>
        <strain evidence="3">CCAP 11/173</strain>
    </source>
</reference>
<feature type="chain" id="PRO_5032346283" evidence="2">
    <location>
        <begin position="24"/>
        <end position="221"/>
    </location>
</feature>
<evidence type="ECO:0000313" key="4">
    <source>
        <dbReference type="Proteomes" id="UP000613740"/>
    </source>
</evidence>
<dbReference type="Proteomes" id="UP000613740">
    <property type="component" value="Unassembled WGS sequence"/>
</dbReference>
<gene>
    <name evidence="3" type="ORF">HYH02_000260</name>
</gene>
<feature type="compositionally biased region" description="Low complexity" evidence="1">
    <location>
        <begin position="61"/>
        <end position="70"/>
    </location>
</feature>
<evidence type="ECO:0000313" key="3">
    <source>
        <dbReference type="EMBL" id="KAG2450158.1"/>
    </source>
</evidence>
<sequence length="221" mass="23244">MCSAGTLLAGLCVLLLLPQANLASVPKTSTNEDGTSVAKEGSTSVPTQNTNGLGRRRLAQTSNTTSNSTTSRYAQSSCLCNKFAQAGNLTADYNYLCFSADACGGPQYTIPTSYLQSTDCNSTNTTGCEVLPTQYDSCRGWISATSNTSVPCPTYACCQTVQQPANVTYCASLGQYCFNVGPSPDGSTYDRFCTTSPQQTSGREYGRRFAGARSTAGASSR</sequence>
<protein>
    <submittedName>
        <fullName evidence="3">Uncharacterized protein</fullName>
    </submittedName>
</protein>
<dbReference type="EMBL" id="JAEHOD010000012">
    <property type="protein sequence ID" value="KAG2450158.1"/>
    <property type="molecule type" value="Genomic_DNA"/>
</dbReference>
<keyword evidence="2" id="KW-0732">Signal</keyword>
<feature type="compositionally biased region" description="Polar residues" evidence="1">
    <location>
        <begin position="41"/>
        <end position="52"/>
    </location>
</feature>
<evidence type="ECO:0000256" key="1">
    <source>
        <dbReference type="SAM" id="MobiDB-lite"/>
    </source>
</evidence>
<proteinExistence type="predicted"/>
<feature type="region of interest" description="Disordered" evidence="1">
    <location>
        <begin position="26"/>
        <end position="70"/>
    </location>
</feature>
<organism evidence="3 4">
    <name type="scientific">Chlamydomonas schloesseri</name>
    <dbReference type="NCBI Taxonomy" id="2026947"/>
    <lineage>
        <taxon>Eukaryota</taxon>
        <taxon>Viridiplantae</taxon>
        <taxon>Chlorophyta</taxon>
        <taxon>core chlorophytes</taxon>
        <taxon>Chlorophyceae</taxon>
        <taxon>CS clade</taxon>
        <taxon>Chlamydomonadales</taxon>
        <taxon>Chlamydomonadaceae</taxon>
        <taxon>Chlamydomonas</taxon>
    </lineage>
</organism>
<feature type="region of interest" description="Disordered" evidence="1">
    <location>
        <begin position="199"/>
        <end position="221"/>
    </location>
</feature>